<feature type="transmembrane region" description="Helical" evidence="1">
    <location>
        <begin position="58"/>
        <end position="78"/>
    </location>
</feature>
<name>A0A1F6XLV3_9BACT</name>
<keyword evidence="1" id="KW-1133">Transmembrane helix</keyword>
<feature type="transmembrane region" description="Helical" evidence="1">
    <location>
        <begin position="34"/>
        <end position="52"/>
    </location>
</feature>
<feature type="transmembrane region" description="Helical" evidence="1">
    <location>
        <begin position="142"/>
        <end position="159"/>
    </location>
</feature>
<dbReference type="EMBL" id="MFUX01000002">
    <property type="protein sequence ID" value="OGI95086.1"/>
    <property type="molecule type" value="Genomic_DNA"/>
</dbReference>
<protein>
    <submittedName>
        <fullName evidence="2">Uncharacterized protein</fullName>
    </submittedName>
</protein>
<proteinExistence type="predicted"/>
<feature type="transmembrane region" description="Helical" evidence="1">
    <location>
        <begin position="6"/>
        <end position="22"/>
    </location>
</feature>
<accession>A0A1F6XLV3</accession>
<evidence type="ECO:0000256" key="1">
    <source>
        <dbReference type="SAM" id="Phobius"/>
    </source>
</evidence>
<feature type="transmembrane region" description="Helical" evidence="1">
    <location>
        <begin position="165"/>
        <end position="185"/>
    </location>
</feature>
<organism evidence="2 3">
    <name type="scientific">Candidatus Nomurabacteria bacterium RIFCSPLOWO2_01_FULL_40_18</name>
    <dbReference type="NCBI Taxonomy" id="1801773"/>
    <lineage>
        <taxon>Bacteria</taxon>
        <taxon>Candidatus Nomuraibacteriota</taxon>
    </lineage>
</organism>
<gene>
    <name evidence="2" type="ORF">A3A03_04025</name>
</gene>
<keyword evidence="1" id="KW-0812">Transmembrane</keyword>
<evidence type="ECO:0000313" key="3">
    <source>
        <dbReference type="Proteomes" id="UP000176629"/>
    </source>
</evidence>
<sequence>MLPENIAYITIFITIAGYFFYFKNILYGQTKPNLVSWFLWMLGPFIGVFFQLKAGAGLSVIPVFLAGFGPLVVIVISLLRKNSIWKIGKLDIICGILALLALVFYVFTHNLGISILFAILSDGLAAIPTLTKSWKFPETETASVYAVGIINNILGLLIIKNWVFTIYSFGIYFILINTAIVFCIYHKKIFKV</sequence>
<evidence type="ECO:0000313" key="2">
    <source>
        <dbReference type="EMBL" id="OGI95086.1"/>
    </source>
</evidence>
<feature type="transmembrane region" description="Helical" evidence="1">
    <location>
        <begin position="90"/>
        <end position="107"/>
    </location>
</feature>
<keyword evidence="1" id="KW-0472">Membrane</keyword>
<dbReference type="AlphaFoldDB" id="A0A1F6XLV3"/>
<reference evidence="2 3" key="1">
    <citation type="journal article" date="2016" name="Nat. Commun.">
        <title>Thousands of microbial genomes shed light on interconnected biogeochemical processes in an aquifer system.</title>
        <authorList>
            <person name="Anantharaman K."/>
            <person name="Brown C.T."/>
            <person name="Hug L.A."/>
            <person name="Sharon I."/>
            <person name="Castelle C.J."/>
            <person name="Probst A.J."/>
            <person name="Thomas B.C."/>
            <person name="Singh A."/>
            <person name="Wilkins M.J."/>
            <person name="Karaoz U."/>
            <person name="Brodie E.L."/>
            <person name="Williams K.H."/>
            <person name="Hubbard S.S."/>
            <person name="Banfield J.F."/>
        </authorList>
    </citation>
    <scope>NUCLEOTIDE SEQUENCE [LARGE SCALE GENOMIC DNA]</scope>
</reference>
<feature type="transmembrane region" description="Helical" evidence="1">
    <location>
        <begin position="113"/>
        <end position="130"/>
    </location>
</feature>
<dbReference type="Proteomes" id="UP000176629">
    <property type="component" value="Unassembled WGS sequence"/>
</dbReference>
<comment type="caution">
    <text evidence="2">The sequence shown here is derived from an EMBL/GenBank/DDBJ whole genome shotgun (WGS) entry which is preliminary data.</text>
</comment>
<dbReference type="STRING" id="1801773.A3A03_04025"/>